<evidence type="ECO:0000256" key="1">
    <source>
        <dbReference type="ARBA" id="ARBA00004141"/>
    </source>
</evidence>
<organism evidence="9 10">
    <name type="scientific">Eutrema salsugineum</name>
    <name type="common">Saltwater cress</name>
    <name type="synonym">Sisymbrium salsugineum</name>
    <dbReference type="NCBI Taxonomy" id="72664"/>
    <lineage>
        <taxon>Eukaryota</taxon>
        <taxon>Viridiplantae</taxon>
        <taxon>Streptophyta</taxon>
        <taxon>Embryophyta</taxon>
        <taxon>Tracheophyta</taxon>
        <taxon>Spermatophyta</taxon>
        <taxon>Magnoliopsida</taxon>
        <taxon>eudicotyledons</taxon>
        <taxon>Gunneridae</taxon>
        <taxon>Pentapetalae</taxon>
        <taxon>rosids</taxon>
        <taxon>malvids</taxon>
        <taxon>Brassicales</taxon>
        <taxon>Brassicaceae</taxon>
        <taxon>Eutremeae</taxon>
        <taxon>Eutrema</taxon>
    </lineage>
</organism>
<dbReference type="STRING" id="72664.V4N0B5"/>
<sequence length="138" mass="15234">ALKTSNRHDAILVVAILLTTATYQAGLSPPGRLWQEDSEPSTSYPHKHKAGQMTMAFYPALIFLGVNGFAFLSSIYVITLLIIGLPMWKFIYSATLALCVALLSSYTNIFPKSYGGSRRILKVVFICALFFGTMLYVT</sequence>
<feature type="transmembrane region" description="Helical" evidence="7">
    <location>
        <begin position="120"/>
        <end position="137"/>
    </location>
</feature>
<keyword evidence="6 7" id="KW-0472">Membrane</keyword>
<keyword evidence="4 7" id="KW-1133">Transmembrane helix</keyword>
<evidence type="ECO:0000256" key="5">
    <source>
        <dbReference type="ARBA" id="ARBA00023043"/>
    </source>
</evidence>
<dbReference type="Proteomes" id="UP000030689">
    <property type="component" value="Unassembled WGS sequence"/>
</dbReference>
<dbReference type="InterPro" id="IPR026961">
    <property type="entry name" value="PGG_dom"/>
</dbReference>
<keyword evidence="3" id="KW-0677">Repeat</keyword>
<feature type="non-terminal residue" evidence="9">
    <location>
        <position position="1"/>
    </location>
</feature>
<dbReference type="PANTHER" id="PTHR24186">
    <property type="entry name" value="PROTEIN PHOSPHATASE 1 REGULATORY SUBUNIT"/>
    <property type="match status" value="1"/>
</dbReference>
<dbReference type="EMBL" id="KI517537">
    <property type="protein sequence ID" value="ESQ38431.1"/>
    <property type="molecule type" value="Genomic_DNA"/>
</dbReference>
<feature type="transmembrane region" description="Helical" evidence="7">
    <location>
        <begin position="90"/>
        <end position="108"/>
    </location>
</feature>
<reference evidence="9 10" key="1">
    <citation type="journal article" date="2013" name="Front. Plant Sci.">
        <title>The Reference Genome of the Halophytic Plant Eutrema salsugineum.</title>
        <authorList>
            <person name="Yang R."/>
            <person name="Jarvis D.E."/>
            <person name="Chen H."/>
            <person name="Beilstein M.A."/>
            <person name="Grimwood J."/>
            <person name="Jenkins J."/>
            <person name="Shu S."/>
            <person name="Prochnik S."/>
            <person name="Xin M."/>
            <person name="Ma C."/>
            <person name="Schmutz J."/>
            <person name="Wing R.A."/>
            <person name="Mitchell-Olds T."/>
            <person name="Schumaker K.S."/>
            <person name="Wang X."/>
        </authorList>
    </citation>
    <scope>NUCLEOTIDE SEQUENCE [LARGE SCALE GENOMIC DNA]</scope>
</reference>
<evidence type="ECO:0000313" key="10">
    <source>
        <dbReference type="Proteomes" id="UP000030689"/>
    </source>
</evidence>
<dbReference type="AlphaFoldDB" id="V4N0B5"/>
<accession>V4N0B5</accession>
<keyword evidence="5" id="KW-0040">ANK repeat</keyword>
<comment type="subcellular location">
    <subcellularLocation>
        <location evidence="1">Membrane</location>
        <topology evidence="1">Multi-pass membrane protein</topology>
    </subcellularLocation>
</comment>
<dbReference type="Pfam" id="PF13962">
    <property type="entry name" value="PGG"/>
    <property type="match status" value="1"/>
</dbReference>
<dbReference type="Gramene" id="ESQ38431">
    <property type="protein sequence ID" value="ESQ38431"/>
    <property type="gene ID" value="EUTSA_v10029390mg"/>
</dbReference>
<feature type="transmembrane region" description="Helical" evidence="7">
    <location>
        <begin position="56"/>
        <end position="84"/>
    </location>
</feature>
<dbReference type="eggNOG" id="KOG0504">
    <property type="taxonomic scope" value="Eukaryota"/>
</dbReference>
<dbReference type="GO" id="GO:0005886">
    <property type="term" value="C:plasma membrane"/>
    <property type="evidence" value="ECO:0007669"/>
    <property type="project" value="TreeGrafter"/>
</dbReference>
<evidence type="ECO:0000256" key="6">
    <source>
        <dbReference type="ARBA" id="ARBA00023136"/>
    </source>
</evidence>
<evidence type="ECO:0000256" key="4">
    <source>
        <dbReference type="ARBA" id="ARBA00022989"/>
    </source>
</evidence>
<feature type="domain" description="PGG" evidence="8">
    <location>
        <begin position="4"/>
        <end position="83"/>
    </location>
</feature>
<evidence type="ECO:0000256" key="7">
    <source>
        <dbReference type="SAM" id="Phobius"/>
    </source>
</evidence>
<proteinExistence type="predicted"/>
<dbReference type="KEGG" id="eus:EUTSA_v10029390mg"/>
<gene>
    <name evidence="9" type="ORF">EUTSA_v10029390mg</name>
</gene>
<protein>
    <recommendedName>
        <fullName evidence="8">PGG domain-containing protein</fullName>
    </recommendedName>
</protein>
<dbReference type="PANTHER" id="PTHR24186:SF38">
    <property type="entry name" value="ANKYRIN REPEAT FAMILY PROTEIN"/>
    <property type="match status" value="1"/>
</dbReference>
<evidence type="ECO:0000259" key="8">
    <source>
        <dbReference type="Pfam" id="PF13962"/>
    </source>
</evidence>
<evidence type="ECO:0000256" key="2">
    <source>
        <dbReference type="ARBA" id="ARBA00022692"/>
    </source>
</evidence>
<keyword evidence="10" id="KW-1185">Reference proteome</keyword>
<name>V4N0B5_EUTSA</name>
<evidence type="ECO:0000313" key="9">
    <source>
        <dbReference type="EMBL" id="ESQ38431.1"/>
    </source>
</evidence>
<keyword evidence="2 7" id="KW-0812">Transmembrane</keyword>
<evidence type="ECO:0000256" key="3">
    <source>
        <dbReference type="ARBA" id="ARBA00022737"/>
    </source>
</evidence>